<protein>
    <submittedName>
        <fullName evidence="1">Uncharacterized protein</fullName>
    </submittedName>
</protein>
<dbReference type="EMBL" id="CACRXK020001642">
    <property type="protein sequence ID" value="CAB3990329.1"/>
    <property type="molecule type" value="Genomic_DNA"/>
</dbReference>
<proteinExistence type="predicted"/>
<reference evidence="1" key="1">
    <citation type="submission" date="2020-04" db="EMBL/GenBank/DDBJ databases">
        <authorList>
            <person name="Alioto T."/>
            <person name="Alioto T."/>
            <person name="Gomez Garrido J."/>
        </authorList>
    </citation>
    <scope>NUCLEOTIDE SEQUENCE</scope>
    <source>
        <strain evidence="1">A484AB</strain>
    </source>
</reference>
<name>A0A6S7GKW7_PARCT</name>
<dbReference type="Proteomes" id="UP001152795">
    <property type="component" value="Unassembled WGS sequence"/>
</dbReference>
<evidence type="ECO:0000313" key="1">
    <source>
        <dbReference type="EMBL" id="CAB3990329.1"/>
    </source>
</evidence>
<gene>
    <name evidence="1" type="ORF">PACLA_8A025134</name>
</gene>
<accession>A0A6S7GKW7</accession>
<dbReference type="AlphaFoldDB" id="A0A6S7GKW7"/>
<keyword evidence="2" id="KW-1185">Reference proteome</keyword>
<comment type="caution">
    <text evidence="1">The sequence shown here is derived from an EMBL/GenBank/DDBJ whole genome shotgun (WGS) entry which is preliminary data.</text>
</comment>
<evidence type="ECO:0000313" key="2">
    <source>
        <dbReference type="Proteomes" id="UP001152795"/>
    </source>
</evidence>
<organism evidence="1 2">
    <name type="scientific">Paramuricea clavata</name>
    <name type="common">Red gorgonian</name>
    <name type="synonym">Violescent sea-whip</name>
    <dbReference type="NCBI Taxonomy" id="317549"/>
    <lineage>
        <taxon>Eukaryota</taxon>
        <taxon>Metazoa</taxon>
        <taxon>Cnidaria</taxon>
        <taxon>Anthozoa</taxon>
        <taxon>Octocorallia</taxon>
        <taxon>Malacalcyonacea</taxon>
        <taxon>Plexauridae</taxon>
        <taxon>Paramuricea</taxon>
    </lineage>
</organism>
<dbReference type="OrthoDB" id="6625098at2759"/>
<sequence length="311" mass="35752">MKSALDDFNIAACQIESAVFDGVYFHCSVQKHFNALYGLKDGDILYSYDTLHKSGLVDTHMCKKKEFAWVAEITQICQQVFHLFNWGPNYEKLVKATVLWKLHLRSLVGFSETRFANSRRQVYINIHHEFPAIISCLEEQILDGVKRNSDARARERVHKAKEIKGKILNVYFLFLLSGLADLYGQFGVVVNIAQMVHLLPHERYKLFVEAVDLLEKMKECLNDHTKCDSLAPKGKKERCLWPLNHGDKTSFKKKNEIRDIPIILQHGIQAAGLQIETRRQRIDMAAMDNDADKISDNKLLSLLEEIHTGLK</sequence>